<evidence type="ECO:0000313" key="4">
    <source>
        <dbReference type="Proteomes" id="UP000315395"/>
    </source>
</evidence>
<feature type="compositionally biased region" description="Basic and acidic residues" evidence="1">
    <location>
        <begin position="39"/>
        <end position="50"/>
    </location>
</feature>
<dbReference type="InterPro" id="IPR014862">
    <property type="entry name" value="TrwC"/>
</dbReference>
<protein>
    <recommendedName>
        <fullName evidence="2">TrwC relaxase domain-containing protein</fullName>
    </recommendedName>
</protein>
<dbReference type="OrthoDB" id="4524286at2"/>
<keyword evidence="4" id="KW-1185">Reference proteome</keyword>
<gene>
    <name evidence="3" type="ORF">FNH13_01455</name>
</gene>
<dbReference type="SUPFAM" id="SSF55464">
    <property type="entry name" value="Origin of replication-binding domain, RBD-like"/>
    <property type="match status" value="1"/>
</dbReference>
<feature type="domain" description="TrwC relaxase" evidence="2">
    <location>
        <begin position="1"/>
        <end position="47"/>
    </location>
</feature>
<name>A0A516GFP7_9MICO</name>
<dbReference type="Proteomes" id="UP000315395">
    <property type="component" value="Chromosome"/>
</dbReference>
<organism evidence="3 4">
    <name type="scientific">Ornithinimicrobium ciconiae</name>
    <dbReference type="NCBI Taxonomy" id="2594265"/>
    <lineage>
        <taxon>Bacteria</taxon>
        <taxon>Bacillati</taxon>
        <taxon>Actinomycetota</taxon>
        <taxon>Actinomycetes</taxon>
        <taxon>Micrococcales</taxon>
        <taxon>Ornithinimicrobiaceae</taxon>
        <taxon>Ornithinimicrobium</taxon>
    </lineage>
</organism>
<reference evidence="3 4" key="1">
    <citation type="submission" date="2019-07" db="EMBL/GenBank/DDBJ databases">
        <title>complete genome sequencing of Ornithinimicrobium sp. H23M54.</title>
        <authorList>
            <person name="Bae J.-W."/>
            <person name="Lee S.-Y."/>
        </authorList>
    </citation>
    <scope>NUCLEOTIDE SEQUENCE [LARGE SCALE GENOMIC DNA]</scope>
    <source>
        <strain evidence="3 4">H23M54</strain>
    </source>
</reference>
<evidence type="ECO:0000313" key="3">
    <source>
        <dbReference type="EMBL" id="QDO90160.1"/>
    </source>
</evidence>
<evidence type="ECO:0000259" key="2">
    <source>
        <dbReference type="Pfam" id="PF08751"/>
    </source>
</evidence>
<proteinExistence type="predicted"/>
<dbReference type="KEGG" id="orz:FNH13_01455"/>
<dbReference type="AlphaFoldDB" id="A0A516GFP7"/>
<accession>A0A516GFP7</accession>
<feature type="region of interest" description="Disordered" evidence="1">
    <location>
        <begin position="39"/>
        <end position="79"/>
    </location>
</feature>
<dbReference type="Pfam" id="PF08751">
    <property type="entry name" value="TrwC"/>
    <property type="match status" value="1"/>
</dbReference>
<evidence type="ECO:0000256" key="1">
    <source>
        <dbReference type="SAM" id="MobiDB-lite"/>
    </source>
</evidence>
<sequence length="79" mass="8742">MHTHVVVSKKVQLLPEGGGRWLTVDGRMLFKSTVMASEHDNTHLEARPERTITPPSQVPFPGSVSVPRTARSGPRPREC</sequence>
<dbReference type="EMBL" id="CP041616">
    <property type="protein sequence ID" value="QDO90160.1"/>
    <property type="molecule type" value="Genomic_DNA"/>
</dbReference>